<evidence type="ECO:0000256" key="1">
    <source>
        <dbReference type="ARBA" id="ARBA00004123"/>
    </source>
</evidence>
<feature type="compositionally biased region" description="Low complexity" evidence="3">
    <location>
        <begin position="1229"/>
        <end position="1247"/>
    </location>
</feature>
<feature type="compositionally biased region" description="Basic residues" evidence="3">
    <location>
        <begin position="385"/>
        <end position="398"/>
    </location>
</feature>
<evidence type="ECO:0000313" key="5">
    <source>
        <dbReference type="EMBL" id="KAK2184672.1"/>
    </source>
</evidence>
<feature type="region of interest" description="Disordered" evidence="3">
    <location>
        <begin position="1228"/>
        <end position="1261"/>
    </location>
</feature>
<feature type="domain" description="KANL2-like probable zinc-finger" evidence="4">
    <location>
        <begin position="713"/>
        <end position="771"/>
    </location>
</feature>
<reference evidence="5" key="1">
    <citation type="journal article" date="2023" name="Mol. Biol. Evol.">
        <title>Third-Generation Sequencing Reveals the Adaptive Role of the Epigenome in Three Deep-Sea Polychaetes.</title>
        <authorList>
            <person name="Perez M."/>
            <person name="Aroh O."/>
            <person name="Sun Y."/>
            <person name="Lan Y."/>
            <person name="Juniper S.K."/>
            <person name="Young C.R."/>
            <person name="Angers B."/>
            <person name="Qian P.Y."/>
        </authorList>
    </citation>
    <scope>NUCLEOTIDE SEQUENCE</scope>
    <source>
        <strain evidence="5">R07B-5</strain>
    </source>
</reference>
<evidence type="ECO:0000256" key="3">
    <source>
        <dbReference type="SAM" id="MobiDB-lite"/>
    </source>
</evidence>
<feature type="region of interest" description="Disordered" evidence="3">
    <location>
        <begin position="777"/>
        <end position="834"/>
    </location>
</feature>
<gene>
    <name evidence="5" type="ORF">NP493_257g02020</name>
</gene>
<organism evidence="5 6">
    <name type="scientific">Ridgeia piscesae</name>
    <name type="common">Tubeworm</name>
    <dbReference type="NCBI Taxonomy" id="27915"/>
    <lineage>
        <taxon>Eukaryota</taxon>
        <taxon>Metazoa</taxon>
        <taxon>Spiralia</taxon>
        <taxon>Lophotrochozoa</taxon>
        <taxon>Annelida</taxon>
        <taxon>Polychaeta</taxon>
        <taxon>Sedentaria</taxon>
        <taxon>Canalipalpata</taxon>
        <taxon>Sabellida</taxon>
        <taxon>Siboglinidae</taxon>
        <taxon>Ridgeia</taxon>
    </lineage>
</organism>
<protein>
    <recommendedName>
        <fullName evidence="4">KANL2-like probable zinc-finger domain-containing protein</fullName>
    </recommendedName>
</protein>
<name>A0AAD9NY77_RIDPI</name>
<feature type="region of interest" description="Disordered" evidence="3">
    <location>
        <begin position="372"/>
        <end position="409"/>
    </location>
</feature>
<comment type="subcellular location">
    <subcellularLocation>
        <location evidence="1">Nucleus</location>
    </subcellularLocation>
</comment>
<dbReference type="EMBL" id="JAODUO010000257">
    <property type="protein sequence ID" value="KAK2184672.1"/>
    <property type="molecule type" value="Genomic_DNA"/>
</dbReference>
<dbReference type="GO" id="GO:0005634">
    <property type="term" value="C:nucleus"/>
    <property type="evidence" value="ECO:0007669"/>
    <property type="project" value="UniProtKB-SubCell"/>
</dbReference>
<proteinExistence type="predicted"/>
<feature type="compositionally biased region" description="Basic residues" evidence="3">
    <location>
        <begin position="784"/>
        <end position="793"/>
    </location>
</feature>
<dbReference type="Pfam" id="PF13891">
    <property type="entry name" value="zf-C3HC3H_KANSL2"/>
    <property type="match status" value="1"/>
</dbReference>
<accession>A0AAD9NY77</accession>
<feature type="compositionally biased region" description="Basic residues" evidence="3">
    <location>
        <begin position="800"/>
        <end position="816"/>
    </location>
</feature>
<dbReference type="Proteomes" id="UP001209878">
    <property type="component" value="Unassembled WGS sequence"/>
</dbReference>
<dbReference type="InterPro" id="IPR025927">
    <property type="entry name" value="Znf_KANL2-like"/>
</dbReference>
<dbReference type="PANTHER" id="PTHR16198:SF2">
    <property type="entry name" value="INO80 COMPLEX SUBUNIT D"/>
    <property type="match status" value="1"/>
</dbReference>
<sequence length="1261" mass="137851">MIVGKNVRYSLVDQKPLCSHSTKNCKESQLHSDTFSQHQVLHKWTPSFHQCLSMSNTQELSTAPVPRNVAFSNNHMQLVGLRNSNVEEQRKPQRAFGGGKQDDPVLSHVTTIDHHLSLEARLKNKFNTIRRGVMATKPTTDVGDDDPYAFTDVDVKPADTKPTPNIGSSSVVPSVAPVVNNCHWNDLLVKMATRVPSTSLSAPSGPTAIAKLYPELAEKLEHVRSSKSDNKVAKGSLNKSSRTMNRLQTKIAQNKLKDRLKRNKNRDRMIISRNSSQPVPPVISPTPFSSLLSRMEKTVSVGGPTNVLLNRTSGDSAMITTKQAASPSVANQLLCSQLTSYVLPQSIDVTASGDMPRHREIVPLVTNTGSTDLSERCSDSTPVGARKKKCTPNKRKSNTKSVGSQRRNHCAGWKKKLGTSDVSVSNSLQEGTAVTLLSRQQLPLVTPPLPRPQLPIQNLPLSSCVPPAGMNLTQTVPQSPLRLPAPVQCRQQVPLMSPPLISSLPPSLHLPFTPQFSPVTPTLLDTPLEYTCIRQRKNHQSDKCCKQIKGRLRDSNALDLYMRHTECRRRNDHVLPVGVDSSDEDSESNSDLEELPWQREWVVTSSDDDNEDDDLDYGIPSAIRHTKESLLRSKLRRQFLQLRRCRRSNAVVHGTHNKELRTFLLAARHGPASTANALLEIKRVPGLNQRKLKPRVKRAPLRRCLQKEDDDDKKTCGQIALPYANHCLKHIMYNVDQQMFGYCTAKFSDNTQCCVPVFDVKHELPLCPEHAAKADNYQKNQGVKPKKPRKKTKPSALTRPPKKGKKKKNQKKHPHPQKPSPPSEPPVSEASADLQSSFTVDVEGSSPGGFQSDELEKDVDETLEDSALDPDISDELGQSFSPGVIDKNLVLPLDSEQATRFLDEALDIFSGKNGEFLPSREEAEALEQALAVASEDIYAASESIEQMSQDSAVTMSMLTTDSGNEDELTKQIANSLMSPDLSSPNGSMGDDLASDNLSALANSISVADLKSLSQALTTSDLNSALDETPCGVPVVTSPYTVHTPELKPAPLINTVVASHMRRPPPLAPPGVMAPLENQGAIFLPIMSTALQQNTSVAPLNAAPFFIEHPSQHVVPPVYPVMPFPCGMMAMQPPDAGADHNLSQNGMIWSSLGGMDRTAMPGVFQNSLPPMTAAFVSAESLPPLQGQQPRSGPKLTYPIQTAVPQGMALGPPRTTLANVAMARFSASQFTMAPPGGPQTQPAMAQPQPLARHSPQQQLYPNT</sequence>
<feature type="region of interest" description="Disordered" evidence="3">
    <location>
        <begin position="224"/>
        <end position="244"/>
    </location>
</feature>
<evidence type="ECO:0000313" key="6">
    <source>
        <dbReference type="Proteomes" id="UP001209878"/>
    </source>
</evidence>
<keyword evidence="6" id="KW-1185">Reference proteome</keyword>
<keyword evidence="2" id="KW-0539">Nucleus</keyword>
<dbReference type="PANTHER" id="PTHR16198">
    <property type="match status" value="1"/>
</dbReference>
<evidence type="ECO:0000256" key="2">
    <source>
        <dbReference type="ARBA" id="ARBA00023242"/>
    </source>
</evidence>
<comment type="caution">
    <text evidence="5">The sequence shown here is derived from an EMBL/GenBank/DDBJ whole genome shotgun (WGS) entry which is preliminary data.</text>
</comment>
<evidence type="ECO:0000259" key="4">
    <source>
        <dbReference type="Pfam" id="PF13891"/>
    </source>
</evidence>
<feature type="compositionally biased region" description="Polar residues" evidence="3">
    <location>
        <begin position="1252"/>
        <end position="1261"/>
    </location>
</feature>
<dbReference type="AlphaFoldDB" id="A0AAD9NY77"/>